<keyword evidence="3" id="KW-1185">Reference proteome</keyword>
<reference evidence="2" key="1">
    <citation type="submission" date="2022-06" db="EMBL/GenBank/DDBJ databases">
        <title>Natrinema sp. a new haloarchaeum isolate from saline soil.</title>
        <authorList>
            <person name="Strakova D."/>
            <person name="Galisteo C."/>
            <person name="Sanchez-Porro C."/>
            <person name="Ventosa A."/>
        </authorList>
    </citation>
    <scope>NUCLEOTIDE SEQUENCE</scope>
    <source>
        <strain evidence="2">S1CR25-10</strain>
    </source>
</reference>
<evidence type="ECO:0000313" key="2">
    <source>
        <dbReference type="EMBL" id="MDF9746967.1"/>
    </source>
</evidence>
<feature type="compositionally biased region" description="Basic and acidic residues" evidence="1">
    <location>
        <begin position="90"/>
        <end position="99"/>
    </location>
</feature>
<feature type="region of interest" description="Disordered" evidence="1">
    <location>
        <begin position="62"/>
        <end position="107"/>
    </location>
</feature>
<dbReference type="Pfam" id="PF04255">
    <property type="entry name" value="DUF433"/>
    <property type="match status" value="1"/>
</dbReference>
<dbReference type="InterPro" id="IPR009057">
    <property type="entry name" value="Homeodomain-like_sf"/>
</dbReference>
<comment type="caution">
    <text evidence="2">The sequence shown here is derived from an EMBL/GenBank/DDBJ whole genome shotgun (WGS) entry which is preliminary data.</text>
</comment>
<gene>
    <name evidence="2" type="ORF">NDI89_15355</name>
</gene>
<accession>A0A9Q4L5M3</accession>
<dbReference type="InterPro" id="IPR007367">
    <property type="entry name" value="DUF433"/>
</dbReference>
<sequence length="107" mass="12142">MAQAARRIVTEVHDEPHVEGHRVTVRRLQGLVEETGKSATEVAKQFNLDAADVYAALQYYHTHPDEMDRAEETRRSREDDARRAGAKSLTEIRQERDEGSNGVPDSR</sequence>
<dbReference type="SUPFAM" id="SSF46689">
    <property type="entry name" value="Homeodomain-like"/>
    <property type="match status" value="1"/>
</dbReference>
<dbReference type="InterPro" id="IPR036388">
    <property type="entry name" value="WH-like_DNA-bd_sf"/>
</dbReference>
<protein>
    <submittedName>
        <fullName evidence="2">DUF433 domain-containing protein</fullName>
    </submittedName>
</protein>
<feature type="compositionally biased region" description="Basic and acidic residues" evidence="1">
    <location>
        <begin position="62"/>
        <end position="83"/>
    </location>
</feature>
<dbReference type="RefSeq" id="WP_277522682.1">
    <property type="nucleotide sequence ID" value="NZ_JAMQOT010000005.1"/>
</dbReference>
<evidence type="ECO:0000256" key="1">
    <source>
        <dbReference type="SAM" id="MobiDB-lite"/>
    </source>
</evidence>
<organism evidence="2 3">
    <name type="scientific">Natrinema salsiterrestre</name>
    <dbReference type="NCBI Taxonomy" id="2950540"/>
    <lineage>
        <taxon>Archaea</taxon>
        <taxon>Methanobacteriati</taxon>
        <taxon>Methanobacteriota</taxon>
        <taxon>Stenosarchaea group</taxon>
        <taxon>Halobacteria</taxon>
        <taxon>Halobacteriales</taxon>
        <taxon>Natrialbaceae</taxon>
        <taxon>Natrinema</taxon>
    </lineage>
</organism>
<evidence type="ECO:0000313" key="3">
    <source>
        <dbReference type="Proteomes" id="UP001154061"/>
    </source>
</evidence>
<name>A0A9Q4L5M3_9EURY</name>
<dbReference type="Proteomes" id="UP001154061">
    <property type="component" value="Unassembled WGS sequence"/>
</dbReference>
<dbReference type="AlphaFoldDB" id="A0A9Q4L5M3"/>
<dbReference type="Gene3D" id="1.10.10.10">
    <property type="entry name" value="Winged helix-like DNA-binding domain superfamily/Winged helix DNA-binding domain"/>
    <property type="match status" value="1"/>
</dbReference>
<dbReference type="EMBL" id="JAMQOT010000005">
    <property type="protein sequence ID" value="MDF9746967.1"/>
    <property type="molecule type" value="Genomic_DNA"/>
</dbReference>
<proteinExistence type="predicted"/>